<name>A0A914VVE8_9BILA</name>
<dbReference type="AlphaFoldDB" id="A0A914VVE8"/>
<organism evidence="1 2">
    <name type="scientific">Plectus sambesii</name>
    <dbReference type="NCBI Taxonomy" id="2011161"/>
    <lineage>
        <taxon>Eukaryota</taxon>
        <taxon>Metazoa</taxon>
        <taxon>Ecdysozoa</taxon>
        <taxon>Nematoda</taxon>
        <taxon>Chromadorea</taxon>
        <taxon>Plectida</taxon>
        <taxon>Plectina</taxon>
        <taxon>Plectoidea</taxon>
        <taxon>Plectidae</taxon>
        <taxon>Plectus</taxon>
    </lineage>
</organism>
<evidence type="ECO:0000313" key="2">
    <source>
        <dbReference type="WBParaSite" id="PSAMB.scaffold2475size22974.g18014.t1"/>
    </source>
</evidence>
<protein>
    <submittedName>
        <fullName evidence="2">Uncharacterized protein</fullName>
    </submittedName>
</protein>
<accession>A0A914VVE8</accession>
<reference evidence="2" key="1">
    <citation type="submission" date="2022-11" db="UniProtKB">
        <authorList>
            <consortium name="WormBaseParasite"/>
        </authorList>
    </citation>
    <scope>IDENTIFICATION</scope>
</reference>
<keyword evidence="1" id="KW-1185">Reference proteome</keyword>
<dbReference type="Proteomes" id="UP000887566">
    <property type="component" value="Unplaced"/>
</dbReference>
<sequence>MTQYIIAIFGAAAEEAATGGTRRAPRTPPINPFIRTHAILQGRPDYGNQTKRSDYREAKLVELALLVRSARLVNILARDSDGVEAGELELLWERARRLLIGDTKRSANFLPSVGGGERCGEQLAGHESKLHGREFFRCTCFIACR</sequence>
<dbReference type="WBParaSite" id="PSAMB.scaffold2475size22974.g18014.t1">
    <property type="protein sequence ID" value="PSAMB.scaffold2475size22974.g18014.t1"/>
    <property type="gene ID" value="PSAMB.scaffold2475size22974.g18014"/>
</dbReference>
<evidence type="ECO:0000313" key="1">
    <source>
        <dbReference type="Proteomes" id="UP000887566"/>
    </source>
</evidence>
<proteinExistence type="predicted"/>